<protein>
    <recommendedName>
        <fullName evidence="4">Porin</fullName>
    </recommendedName>
</protein>
<evidence type="ECO:0000256" key="1">
    <source>
        <dbReference type="SAM" id="SignalP"/>
    </source>
</evidence>
<dbReference type="HOGENOM" id="CLU_2893945_0_0_6"/>
<dbReference type="AlphaFoldDB" id="S5AJ69"/>
<dbReference type="Proteomes" id="UP000014909">
    <property type="component" value="Plasmid unnamed"/>
</dbReference>
<keyword evidence="1" id="KW-0732">Signal</keyword>
<gene>
    <name evidence="2" type="ORF">I633_22936</name>
</gene>
<evidence type="ECO:0008006" key="4">
    <source>
        <dbReference type="Google" id="ProtNLM"/>
    </source>
</evidence>
<evidence type="ECO:0000313" key="2">
    <source>
        <dbReference type="EMBL" id="AGP79995.1"/>
    </source>
</evidence>
<feature type="chain" id="PRO_5004535129" description="Porin" evidence="1">
    <location>
        <begin position="31"/>
        <end position="62"/>
    </location>
</feature>
<sequence length="62" mass="6422">MNTLKQKTLIKPLLASSLSVGLALATGAEAANLADTEVKFSGYIKVDAMYSDYSNGEGVALA</sequence>
<feature type="signal peptide" evidence="1">
    <location>
        <begin position="1"/>
        <end position="30"/>
    </location>
</feature>
<evidence type="ECO:0000313" key="3">
    <source>
        <dbReference type="Proteomes" id="UP000014909"/>
    </source>
</evidence>
<dbReference type="EMBL" id="CP004847">
    <property type="protein sequence ID" value="AGP79995.1"/>
    <property type="molecule type" value="Genomic_DNA"/>
</dbReference>
<dbReference type="PATRIC" id="fig|1300253.3.peg.4777"/>
<accession>S5AJ69</accession>
<reference evidence="2 3" key="1">
    <citation type="journal article" date="2013" name="Genome Biol. Evol.">
        <title>Genomic Diversity of "Deep Ecotype" Alteromonas macleodii Isolates: Evidence for Pan-Mediterranean Clonal Frames.</title>
        <authorList>
            <person name="Lopez-Perez M."/>
            <person name="Gonzaga A."/>
            <person name="Rodriguez-Valera F."/>
        </authorList>
    </citation>
    <scope>NUCLEOTIDE SEQUENCE [LARGE SCALE GENOMIC DNA]</scope>
    <source>
        <strain evidence="3">'English Channel 615'</strain>
        <plasmid evidence="3">Plasmid</plasmid>
    </source>
</reference>
<name>S5AJ69_9ALTE</name>
<dbReference type="KEGG" id="amh:I633_22936"/>
<proteinExistence type="predicted"/>
<keyword evidence="2" id="KW-0614">Plasmid</keyword>
<geneLocation type="plasmid" evidence="2">
    <name>unnamed</name>
</geneLocation>
<dbReference type="BioCyc" id="AMAC1300253:G12YX-3642-MONOMER"/>
<organism evidence="2 3">
    <name type="scientific">Alteromonas mediterranea 615</name>
    <dbReference type="NCBI Taxonomy" id="1300253"/>
    <lineage>
        <taxon>Bacteria</taxon>
        <taxon>Pseudomonadati</taxon>
        <taxon>Pseudomonadota</taxon>
        <taxon>Gammaproteobacteria</taxon>
        <taxon>Alteromonadales</taxon>
        <taxon>Alteromonadaceae</taxon>
        <taxon>Alteromonas/Salinimonas group</taxon>
        <taxon>Alteromonas</taxon>
    </lineage>
</organism>